<dbReference type="Proteomes" id="UP000476064">
    <property type="component" value="Chromosome"/>
</dbReference>
<dbReference type="EMBL" id="CP048209">
    <property type="protein sequence ID" value="QHT59230.1"/>
    <property type="molecule type" value="Genomic_DNA"/>
</dbReference>
<dbReference type="AlphaFoldDB" id="A0A6C0FYE3"/>
<keyword evidence="3" id="KW-1185">Reference proteome</keyword>
<organism evidence="2 3">
    <name type="scientific">Paenibacillus lycopersici</name>
    <dbReference type="NCBI Taxonomy" id="2704462"/>
    <lineage>
        <taxon>Bacteria</taxon>
        <taxon>Bacillati</taxon>
        <taxon>Bacillota</taxon>
        <taxon>Bacilli</taxon>
        <taxon>Bacillales</taxon>
        <taxon>Paenibacillaceae</taxon>
        <taxon>Paenibacillus</taxon>
    </lineage>
</organism>
<name>A0A6C0FYE3_9BACL</name>
<feature type="region of interest" description="Disordered" evidence="1">
    <location>
        <begin position="136"/>
        <end position="210"/>
    </location>
</feature>
<reference evidence="2 3" key="1">
    <citation type="submission" date="2020-01" db="EMBL/GenBank/DDBJ databases">
        <title>Paenibacillus sp. nov., isolated from tomato rhizosphere.</title>
        <authorList>
            <person name="Weon H.-Y."/>
            <person name="Lee S.A."/>
        </authorList>
    </citation>
    <scope>NUCLEOTIDE SEQUENCE [LARGE SCALE GENOMIC DNA]</scope>
    <source>
        <strain evidence="2 3">12200R-189</strain>
    </source>
</reference>
<evidence type="ECO:0000256" key="1">
    <source>
        <dbReference type="SAM" id="MobiDB-lite"/>
    </source>
</evidence>
<dbReference type="RefSeq" id="WP_162355298.1">
    <property type="nucleotide sequence ID" value="NZ_CP048209.1"/>
</dbReference>
<gene>
    <name evidence="2" type="ORF">GXP70_04105</name>
</gene>
<proteinExistence type="predicted"/>
<protein>
    <submittedName>
        <fullName evidence="2">Uncharacterized protein</fullName>
    </submittedName>
</protein>
<sequence>MQATGCLAKQRLRSAVCARLYAFDQLYVFGSGRREAGANGCCSLKIGTRHALAADFCFQGSLPAVSAMACSVRPLFFVERPPRSRRKSCQSGNFSHRKPAITPKKLPIGQLFAPQTGDNAEKVAFRAAFRAANRRPRRKSCLSGSFSRRRPANTPKKLPVQQLSAPQTGDHAEKAANRAAFHRRPATTPKKLPFGQLFAPQTGDNAEKVA</sequence>
<evidence type="ECO:0000313" key="3">
    <source>
        <dbReference type="Proteomes" id="UP000476064"/>
    </source>
</evidence>
<accession>A0A6C0FYE3</accession>
<evidence type="ECO:0000313" key="2">
    <source>
        <dbReference type="EMBL" id="QHT59230.1"/>
    </source>
</evidence>
<dbReference type="KEGG" id="plyc:GXP70_04105"/>